<accession>A0ABR0K0J1</accession>
<dbReference type="Proteomes" id="UP001345013">
    <property type="component" value="Unassembled WGS sequence"/>
</dbReference>
<name>A0ABR0K0J1_9EURO</name>
<keyword evidence="3" id="KW-0240">DNA-directed RNA polymerase</keyword>
<keyword evidence="4" id="KW-0804">Transcription</keyword>
<protein>
    <submittedName>
        <fullName evidence="7">34-kDa subunit of RNA polymerase III (C)</fullName>
    </submittedName>
</protein>
<organism evidence="7 8">
    <name type="scientific">Lithohypha guttulata</name>
    <dbReference type="NCBI Taxonomy" id="1690604"/>
    <lineage>
        <taxon>Eukaryota</taxon>
        <taxon>Fungi</taxon>
        <taxon>Dikarya</taxon>
        <taxon>Ascomycota</taxon>
        <taxon>Pezizomycotina</taxon>
        <taxon>Eurotiomycetes</taxon>
        <taxon>Chaetothyriomycetidae</taxon>
        <taxon>Chaetothyriales</taxon>
        <taxon>Trichomeriaceae</taxon>
        <taxon>Lithohypha</taxon>
    </lineage>
</organism>
<evidence type="ECO:0000256" key="2">
    <source>
        <dbReference type="ARBA" id="ARBA00011038"/>
    </source>
</evidence>
<dbReference type="InterPro" id="IPR016049">
    <property type="entry name" value="RNA_pol_Rpc34-like"/>
</dbReference>
<evidence type="ECO:0000256" key="4">
    <source>
        <dbReference type="ARBA" id="ARBA00023163"/>
    </source>
</evidence>
<dbReference type="InterPro" id="IPR007832">
    <property type="entry name" value="RNA_pol_Rpc34"/>
</dbReference>
<feature type="region of interest" description="Disordered" evidence="6">
    <location>
        <begin position="269"/>
        <end position="294"/>
    </location>
</feature>
<reference evidence="7 8" key="1">
    <citation type="submission" date="2023-08" db="EMBL/GenBank/DDBJ databases">
        <title>Black Yeasts Isolated from many extreme environments.</title>
        <authorList>
            <person name="Coleine C."/>
            <person name="Stajich J.E."/>
            <person name="Selbmann L."/>
        </authorList>
    </citation>
    <scope>NUCLEOTIDE SEQUENCE [LARGE SCALE GENOMIC DNA]</scope>
    <source>
        <strain evidence="7 8">CCFEE 5885</strain>
    </source>
</reference>
<gene>
    <name evidence="7" type="primary">RPC34</name>
    <name evidence="7" type="ORF">LTR24_008287</name>
</gene>
<feature type="compositionally biased region" description="Basic and acidic residues" evidence="6">
    <location>
        <begin position="619"/>
        <end position="628"/>
    </location>
</feature>
<dbReference type="Gene3D" id="1.10.10.10">
    <property type="entry name" value="Winged helix-like DNA-binding domain superfamily/Winged helix DNA-binding domain"/>
    <property type="match status" value="1"/>
</dbReference>
<feature type="region of interest" description="Disordered" evidence="6">
    <location>
        <begin position="788"/>
        <end position="808"/>
    </location>
</feature>
<comment type="subcellular location">
    <subcellularLocation>
        <location evidence="1">Nucleus</location>
    </subcellularLocation>
</comment>
<dbReference type="EMBL" id="JAVRRG010000140">
    <property type="protein sequence ID" value="KAK5081122.1"/>
    <property type="molecule type" value="Genomic_DNA"/>
</dbReference>
<dbReference type="SUPFAM" id="SSF46785">
    <property type="entry name" value="Winged helix' DNA-binding domain"/>
    <property type="match status" value="1"/>
</dbReference>
<evidence type="ECO:0000256" key="6">
    <source>
        <dbReference type="SAM" id="MobiDB-lite"/>
    </source>
</evidence>
<dbReference type="InterPro" id="IPR036388">
    <property type="entry name" value="WH-like_DNA-bd_sf"/>
</dbReference>
<dbReference type="InterPro" id="IPR036390">
    <property type="entry name" value="WH_DNA-bd_sf"/>
</dbReference>
<comment type="similarity">
    <text evidence="2">Belongs to the eukaryotic RPC34/RPC39 RNA polymerase subunit family.</text>
</comment>
<keyword evidence="8" id="KW-1185">Reference proteome</keyword>
<evidence type="ECO:0000313" key="8">
    <source>
        <dbReference type="Proteomes" id="UP001345013"/>
    </source>
</evidence>
<evidence type="ECO:0000256" key="1">
    <source>
        <dbReference type="ARBA" id="ARBA00004123"/>
    </source>
</evidence>
<evidence type="ECO:0000313" key="7">
    <source>
        <dbReference type="EMBL" id="KAK5081122.1"/>
    </source>
</evidence>
<dbReference type="Pfam" id="PF05158">
    <property type="entry name" value="RNA_pol_Rpc34"/>
    <property type="match status" value="1"/>
</dbReference>
<keyword evidence="5" id="KW-0539">Nucleus</keyword>
<sequence>MLVLHKEKQELLRRMINGFEKRYKLADQASQRYEWSYNEWAKTLLAQHDLLQYSSRSSGLLTKAETLLADHDAELREEVERFEAVLMADCAGVYPALLETKDNPEDGVNMPITKRDFDEMEELLKSTLLMTSGYHMLNRLEAEIAISTAEGGLKVLLERNLALQAQGCQVKEVNCRHRILEIHEGILQDGIRDIGQSHMSFKDTMNQHFGRVRQAIDRMTLRQGRWATIAQRINMPENDVWSELGKVALHQFVRTRTIIIKSCEKEGLRYHEESEQDDQSSRDETKPGEATPIDEEELLRRLKKLKTELSTLRGGVPEGLRAYEENIIVTQIESIYEKLHLGEVPYELRRGYTPAGSCGGRDEWDPREECWWPAYRNTDEMRERWSNMPPGRATPASAAPLKSPVGDALYNWAREVQEPGYVFQQQELLDSGLVPQNSLQVLVEAIKYLVGKRLFKPHDIKGQQGVGYELIEEAAAANYGGLTSDEQMVYGSIESAGTAGLWTKTIKAKSGVHAKVLDRVYKSLETKGLIKQMKSVKHPQRKMYIRAGLTPSEEATGGTWFNDGRLDIGMIEAVTSAIEAYCSIRSWQEVRDDSEDYLATLKRKQPDDGFAEAGKGKQKRTENGKVEVKKPPQYEPIAPRYTGYPTLAHISQELIDKKITQLAIPNNALQQVLDIMIYDGRLHRTQRDARADETPEDPDHNQIFMYRCFANPFQLGQKRHRQNRIVGHHHSALREQEVEDIGRGGFSEVPCLDCPVFEICGDGGPVNVKTCIYLPEWKAKMEMADNEAGDVWPQIPKKKPIQPKQSKR</sequence>
<proteinExistence type="inferred from homology"/>
<evidence type="ECO:0000256" key="5">
    <source>
        <dbReference type="ARBA" id="ARBA00023242"/>
    </source>
</evidence>
<dbReference type="PANTHER" id="PTHR12780">
    <property type="entry name" value="RNA POLYMERASE III DNA DIRECTED , 39KD SUBUNIT-RELATED"/>
    <property type="match status" value="1"/>
</dbReference>
<feature type="region of interest" description="Disordered" evidence="6">
    <location>
        <begin position="608"/>
        <end position="628"/>
    </location>
</feature>
<evidence type="ECO:0000256" key="3">
    <source>
        <dbReference type="ARBA" id="ARBA00022478"/>
    </source>
</evidence>
<feature type="compositionally biased region" description="Basic and acidic residues" evidence="6">
    <location>
        <begin position="269"/>
        <end position="287"/>
    </location>
</feature>
<feature type="compositionally biased region" description="Basic residues" evidence="6">
    <location>
        <begin position="796"/>
        <end position="808"/>
    </location>
</feature>
<comment type="caution">
    <text evidence="7">The sequence shown here is derived from an EMBL/GenBank/DDBJ whole genome shotgun (WGS) entry which is preliminary data.</text>
</comment>